<evidence type="ECO:0000256" key="4">
    <source>
        <dbReference type="ARBA" id="ARBA00022475"/>
    </source>
</evidence>
<evidence type="ECO:0000256" key="3">
    <source>
        <dbReference type="ARBA" id="ARBA00012438"/>
    </source>
</evidence>
<keyword evidence="8 12" id="KW-0418">Kinase</keyword>
<gene>
    <name evidence="12" type="ORF">WQQ_44000</name>
</gene>
<name>I8T251_9GAMM</name>
<evidence type="ECO:0000256" key="5">
    <source>
        <dbReference type="ARBA" id="ARBA00022553"/>
    </source>
</evidence>
<keyword evidence="5" id="KW-0597">Phosphoprotein</keyword>
<dbReference type="InterPro" id="IPR050980">
    <property type="entry name" value="2C_sensor_his_kinase"/>
</dbReference>
<keyword evidence="9" id="KW-0067">ATP-binding</keyword>
<dbReference type="STRING" id="1172194.WQQ_44000"/>
<dbReference type="SUPFAM" id="SSF55874">
    <property type="entry name" value="ATPase domain of HSP90 chaperone/DNA topoisomerase II/histidine kinase"/>
    <property type="match status" value="1"/>
</dbReference>
<feature type="transmembrane region" description="Helical" evidence="10">
    <location>
        <begin position="30"/>
        <end position="49"/>
    </location>
</feature>
<dbReference type="InterPro" id="IPR003594">
    <property type="entry name" value="HATPase_dom"/>
</dbReference>
<dbReference type="InterPro" id="IPR004358">
    <property type="entry name" value="Sig_transdc_His_kin-like_C"/>
</dbReference>
<keyword evidence="10" id="KW-0812">Transmembrane</keyword>
<dbReference type="EC" id="2.7.13.3" evidence="3"/>
<dbReference type="InterPro" id="IPR003661">
    <property type="entry name" value="HisK_dim/P_dom"/>
</dbReference>
<sequence length="441" mass="47997">MSSPAATRSSLIASTRETVGQQNMMQLVQLRWIAVVGQIVTIAYATLVYDIELPLLPMSAVVGFLVVLNLFSLFRPREHGEVSNGGLTRGLLMDVCALTALLYLSGGATNPFVFLYLLQVTLAAVLLETWAACVLVIVTGCCFAALMRYYVPLQLPSSDPDALFELHVLGMLICFVLDAALVVLFMTRINRILRRRDERLADLRQRAAEEDHIVRMGLLASGAAHELGTPLATLSVILGDWKRMPVFARDPELLQEIDDMQVEVQRCKTILTGILLSAGEARGESPSVTTLAGFFDELVDEWRSTRPVVDMRYEFDPENELRDDLPVVSDPALKKVICNVLDNALEVSPAWVGLEITRSYDDALCLVVRDRGPGFPSWMIPQIGKPYQSTKGRPGGGLGLFLVVNVARKFGGSVSAENLIGGGASVTLKLPLAALAIGEGA</sequence>
<dbReference type="Pfam" id="PF02518">
    <property type="entry name" value="HATPase_c"/>
    <property type="match status" value="1"/>
</dbReference>
<dbReference type="PROSITE" id="PS50109">
    <property type="entry name" value="HIS_KIN"/>
    <property type="match status" value="1"/>
</dbReference>
<reference evidence="12 13" key="1">
    <citation type="journal article" date="2012" name="J. Bacteriol.">
        <title>Genome Sequence of n-Alkane-Degrading Hydrocarboniphaga effusa Strain AP103T (ATCC BAA-332T).</title>
        <authorList>
            <person name="Chang H.K."/>
            <person name="Zylstra G.J."/>
            <person name="Chae J.C."/>
        </authorList>
    </citation>
    <scope>NUCLEOTIDE SEQUENCE [LARGE SCALE GENOMIC DNA]</scope>
    <source>
        <strain evidence="12 13">AP103</strain>
    </source>
</reference>
<comment type="caution">
    <text evidence="12">The sequence shown here is derived from an EMBL/GenBank/DDBJ whole genome shotgun (WGS) entry which is preliminary data.</text>
</comment>
<feature type="transmembrane region" description="Helical" evidence="10">
    <location>
        <begin position="134"/>
        <end position="151"/>
    </location>
</feature>
<dbReference type="Gene3D" id="1.10.287.130">
    <property type="match status" value="1"/>
</dbReference>
<dbReference type="CDD" id="cd00082">
    <property type="entry name" value="HisKA"/>
    <property type="match status" value="1"/>
</dbReference>
<evidence type="ECO:0000259" key="11">
    <source>
        <dbReference type="PROSITE" id="PS50109"/>
    </source>
</evidence>
<dbReference type="SUPFAM" id="SSF47384">
    <property type="entry name" value="Homodimeric domain of signal transducing histidine kinase"/>
    <property type="match status" value="1"/>
</dbReference>
<feature type="transmembrane region" description="Helical" evidence="10">
    <location>
        <begin position="163"/>
        <end position="186"/>
    </location>
</feature>
<dbReference type="PATRIC" id="fig|1172194.4.peg.4265"/>
<dbReference type="SMART" id="SM00387">
    <property type="entry name" value="HATPase_c"/>
    <property type="match status" value="1"/>
</dbReference>
<dbReference type="InterPro" id="IPR005467">
    <property type="entry name" value="His_kinase_dom"/>
</dbReference>
<feature type="domain" description="Histidine kinase" evidence="11">
    <location>
        <begin position="222"/>
        <end position="434"/>
    </location>
</feature>
<dbReference type="RefSeq" id="WP_007187335.1">
    <property type="nucleotide sequence ID" value="NZ_AKGD01000004.1"/>
</dbReference>
<keyword evidence="6" id="KW-0808">Transferase</keyword>
<dbReference type="CDD" id="cd00075">
    <property type="entry name" value="HATPase"/>
    <property type="match status" value="1"/>
</dbReference>
<keyword evidence="4" id="KW-1003">Cell membrane</keyword>
<dbReference type="Gene3D" id="3.30.565.10">
    <property type="entry name" value="Histidine kinase-like ATPase, C-terminal domain"/>
    <property type="match status" value="1"/>
</dbReference>
<evidence type="ECO:0000313" key="12">
    <source>
        <dbReference type="EMBL" id="EIT67965.1"/>
    </source>
</evidence>
<dbReference type="PANTHER" id="PTHR44936">
    <property type="entry name" value="SENSOR PROTEIN CREC"/>
    <property type="match status" value="1"/>
</dbReference>
<dbReference type="GO" id="GO:0005886">
    <property type="term" value="C:plasma membrane"/>
    <property type="evidence" value="ECO:0007669"/>
    <property type="project" value="UniProtKB-SubCell"/>
</dbReference>
<comment type="catalytic activity">
    <reaction evidence="1">
        <text>ATP + protein L-histidine = ADP + protein N-phospho-L-histidine.</text>
        <dbReference type="EC" id="2.7.13.3"/>
    </reaction>
</comment>
<feature type="transmembrane region" description="Helical" evidence="10">
    <location>
        <begin position="55"/>
        <end position="74"/>
    </location>
</feature>
<dbReference type="OrthoDB" id="9785252at2"/>
<dbReference type="PRINTS" id="PR00344">
    <property type="entry name" value="BCTRLSENSOR"/>
</dbReference>
<evidence type="ECO:0000256" key="10">
    <source>
        <dbReference type="SAM" id="Phobius"/>
    </source>
</evidence>
<dbReference type="GO" id="GO:0000155">
    <property type="term" value="F:phosphorelay sensor kinase activity"/>
    <property type="evidence" value="ECO:0007669"/>
    <property type="project" value="InterPro"/>
</dbReference>
<evidence type="ECO:0000256" key="6">
    <source>
        <dbReference type="ARBA" id="ARBA00022679"/>
    </source>
</evidence>
<dbReference type="GO" id="GO:0005524">
    <property type="term" value="F:ATP binding"/>
    <property type="evidence" value="ECO:0007669"/>
    <property type="project" value="UniProtKB-KW"/>
</dbReference>
<dbReference type="InterPro" id="IPR036890">
    <property type="entry name" value="HATPase_C_sf"/>
</dbReference>
<evidence type="ECO:0000256" key="9">
    <source>
        <dbReference type="ARBA" id="ARBA00022840"/>
    </source>
</evidence>
<evidence type="ECO:0000256" key="1">
    <source>
        <dbReference type="ARBA" id="ARBA00000085"/>
    </source>
</evidence>
<comment type="subcellular location">
    <subcellularLocation>
        <location evidence="2">Cell membrane</location>
        <topology evidence="2">Multi-pass membrane protein</topology>
    </subcellularLocation>
</comment>
<keyword evidence="13" id="KW-1185">Reference proteome</keyword>
<keyword evidence="7" id="KW-0547">Nucleotide-binding</keyword>
<dbReference type="InterPro" id="IPR036097">
    <property type="entry name" value="HisK_dim/P_sf"/>
</dbReference>
<proteinExistence type="predicted"/>
<keyword evidence="10" id="KW-1133">Transmembrane helix</keyword>
<dbReference type="Proteomes" id="UP000003704">
    <property type="component" value="Unassembled WGS sequence"/>
</dbReference>
<dbReference type="AlphaFoldDB" id="I8T251"/>
<dbReference type="EMBL" id="AKGD01000004">
    <property type="protein sequence ID" value="EIT67965.1"/>
    <property type="molecule type" value="Genomic_DNA"/>
</dbReference>
<evidence type="ECO:0000256" key="7">
    <source>
        <dbReference type="ARBA" id="ARBA00022741"/>
    </source>
</evidence>
<evidence type="ECO:0000256" key="8">
    <source>
        <dbReference type="ARBA" id="ARBA00022777"/>
    </source>
</evidence>
<organism evidence="12 13">
    <name type="scientific">Hydrocarboniphaga effusa AP103</name>
    <dbReference type="NCBI Taxonomy" id="1172194"/>
    <lineage>
        <taxon>Bacteria</taxon>
        <taxon>Pseudomonadati</taxon>
        <taxon>Pseudomonadota</taxon>
        <taxon>Gammaproteobacteria</taxon>
        <taxon>Nevskiales</taxon>
        <taxon>Nevskiaceae</taxon>
        <taxon>Hydrocarboniphaga</taxon>
    </lineage>
</organism>
<evidence type="ECO:0000256" key="2">
    <source>
        <dbReference type="ARBA" id="ARBA00004651"/>
    </source>
</evidence>
<keyword evidence="10" id="KW-0472">Membrane</keyword>
<evidence type="ECO:0000313" key="13">
    <source>
        <dbReference type="Proteomes" id="UP000003704"/>
    </source>
</evidence>
<dbReference type="PANTHER" id="PTHR44936:SF10">
    <property type="entry name" value="SENSOR PROTEIN RSTB"/>
    <property type="match status" value="1"/>
</dbReference>
<accession>I8T251</accession>
<protein>
    <recommendedName>
        <fullName evidence="3">histidine kinase</fullName>
        <ecNumber evidence="3">2.7.13.3</ecNumber>
    </recommendedName>
</protein>